<name>A0A4Q9BH36_9BACT</name>
<dbReference type="Pfam" id="PF00107">
    <property type="entry name" value="ADH_zinc_N"/>
    <property type="match status" value="1"/>
</dbReference>
<keyword evidence="2 4" id="KW-0862">Zinc</keyword>
<dbReference type="InterPro" id="IPR013154">
    <property type="entry name" value="ADH-like_N"/>
</dbReference>
<keyword evidence="7" id="KW-1185">Reference proteome</keyword>
<dbReference type="GO" id="GO:0008270">
    <property type="term" value="F:zinc ion binding"/>
    <property type="evidence" value="ECO:0007669"/>
    <property type="project" value="InterPro"/>
</dbReference>
<dbReference type="RefSeq" id="WP_130922581.1">
    <property type="nucleotide sequence ID" value="NZ_JAANOM010000002.1"/>
</dbReference>
<dbReference type="Pfam" id="PF08240">
    <property type="entry name" value="ADH_N"/>
    <property type="match status" value="1"/>
</dbReference>
<dbReference type="GO" id="GO:0016616">
    <property type="term" value="F:oxidoreductase activity, acting on the CH-OH group of donors, NAD or NADP as acceptor"/>
    <property type="evidence" value="ECO:0007669"/>
    <property type="project" value="UniProtKB-ARBA"/>
</dbReference>
<evidence type="ECO:0000313" key="7">
    <source>
        <dbReference type="Proteomes" id="UP000293583"/>
    </source>
</evidence>
<keyword evidence="3" id="KW-0560">Oxidoreductase</keyword>
<dbReference type="OrthoDB" id="9787435at2"/>
<dbReference type="InterPro" id="IPR011032">
    <property type="entry name" value="GroES-like_sf"/>
</dbReference>
<reference evidence="6 7" key="1">
    <citation type="submission" date="2019-02" db="EMBL/GenBank/DDBJ databases">
        <title>Genome of a new Bacteroidetes strain.</title>
        <authorList>
            <person name="Pitt A."/>
        </authorList>
    </citation>
    <scope>NUCLEOTIDE SEQUENCE [LARGE SCALE GENOMIC DNA]</scope>
    <source>
        <strain evidence="6 7">103A-SOEBACH</strain>
    </source>
</reference>
<evidence type="ECO:0000259" key="5">
    <source>
        <dbReference type="SMART" id="SM00829"/>
    </source>
</evidence>
<comment type="similarity">
    <text evidence="4">Belongs to the zinc-containing alcohol dehydrogenase family.</text>
</comment>
<dbReference type="InterPro" id="IPR020843">
    <property type="entry name" value="ER"/>
</dbReference>
<evidence type="ECO:0000256" key="3">
    <source>
        <dbReference type="ARBA" id="ARBA00023002"/>
    </source>
</evidence>
<feature type="domain" description="Enoyl reductase (ER)" evidence="5">
    <location>
        <begin position="5"/>
        <end position="319"/>
    </location>
</feature>
<gene>
    <name evidence="6" type="ORF">EWU20_02280</name>
</gene>
<accession>A0A4Q9BH36</accession>
<dbReference type="PROSITE" id="PS00059">
    <property type="entry name" value="ADH_ZINC"/>
    <property type="match status" value="1"/>
</dbReference>
<evidence type="ECO:0000256" key="2">
    <source>
        <dbReference type="ARBA" id="ARBA00022833"/>
    </source>
</evidence>
<evidence type="ECO:0000256" key="4">
    <source>
        <dbReference type="RuleBase" id="RU361277"/>
    </source>
</evidence>
<keyword evidence="1 4" id="KW-0479">Metal-binding</keyword>
<dbReference type="EMBL" id="SEWY01000001">
    <property type="protein sequence ID" value="TBH75427.1"/>
    <property type="molecule type" value="Genomic_DNA"/>
</dbReference>
<protein>
    <submittedName>
        <fullName evidence="6">L-iditol 2-dehydrogenase</fullName>
    </submittedName>
</protein>
<dbReference type="Gene3D" id="3.90.180.10">
    <property type="entry name" value="Medium-chain alcohol dehydrogenases, catalytic domain"/>
    <property type="match status" value="1"/>
</dbReference>
<dbReference type="AlphaFoldDB" id="A0A4Q9BH36"/>
<organism evidence="6 7">
    <name type="scientific">Aquirufa antheringensis</name>
    <dbReference type="NCBI Taxonomy" id="2516559"/>
    <lineage>
        <taxon>Bacteria</taxon>
        <taxon>Pseudomonadati</taxon>
        <taxon>Bacteroidota</taxon>
        <taxon>Cytophagia</taxon>
        <taxon>Cytophagales</taxon>
        <taxon>Flectobacillaceae</taxon>
        <taxon>Aquirufa</taxon>
    </lineage>
</organism>
<evidence type="ECO:0000313" key="6">
    <source>
        <dbReference type="EMBL" id="TBH75427.1"/>
    </source>
</evidence>
<dbReference type="InterPro" id="IPR036291">
    <property type="entry name" value="NAD(P)-bd_dom_sf"/>
</dbReference>
<dbReference type="PANTHER" id="PTHR43401">
    <property type="entry name" value="L-THREONINE 3-DEHYDROGENASE"/>
    <property type="match status" value="1"/>
</dbReference>
<proteinExistence type="inferred from homology"/>
<dbReference type="SMART" id="SM00829">
    <property type="entry name" value="PKS_ER"/>
    <property type="match status" value="1"/>
</dbReference>
<evidence type="ECO:0000256" key="1">
    <source>
        <dbReference type="ARBA" id="ARBA00022723"/>
    </source>
</evidence>
<dbReference type="Gene3D" id="3.40.50.720">
    <property type="entry name" value="NAD(P)-binding Rossmann-like Domain"/>
    <property type="match status" value="1"/>
</dbReference>
<dbReference type="PANTHER" id="PTHR43401:SF2">
    <property type="entry name" value="L-THREONINE 3-DEHYDROGENASE"/>
    <property type="match status" value="1"/>
</dbReference>
<sequence length="322" mass="34515">MKAAVLVKPLQIELVDHPIPNPGPGQLRIRLQEVGICGSDIHYFGGHRPLPEPTIIGHEGWGYIDAQGEGVNRELGERVVVDPNAPCGECSYCARGQATVCPNKRTIGLNAPGCFAEYVLIPADFAHKLPDSITSKDAVTIEPTAVAYNALKKASLTKGDAIYVLGLGAIGMLITHLAVQQGLHVFATDLNPVLQEKAYEFGALKDDWKSKDIRVIFECTGSAAATTQLIADAPRGASVILLGLSEKQASFTPLDLVRRGISIQGSLIYDHPEDFQSVIQLIKDGKIQPHKIISKYIPLAEVQAGLQAATDGHPGKIVVQIV</sequence>
<dbReference type="SUPFAM" id="SSF50129">
    <property type="entry name" value="GroES-like"/>
    <property type="match status" value="1"/>
</dbReference>
<dbReference type="InterPro" id="IPR050129">
    <property type="entry name" value="Zn_alcohol_dh"/>
</dbReference>
<comment type="caution">
    <text evidence="6">The sequence shown here is derived from an EMBL/GenBank/DDBJ whole genome shotgun (WGS) entry which is preliminary data.</text>
</comment>
<dbReference type="InterPro" id="IPR013149">
    <property type="entry name" value="ADH-like_C"/>
</dbReference>
<dbReference type="SUPFAM" id="SSF51735">
    <property type="entry name" value="NAD(P)-binding Rossmann-fold domains"/>
    <property type="match status" value="1"/>
</dbReference>
<dbReference type="Proteomes" id="UP000293583">
    <property type="component" value="Unassembled WGS sequence"/>
</dbReference>
<comment type="cofactor">
    <cofactor evidence="4">
        <name>Zn(2+)</name>
        <dbReference type="ChEBI" id="CHEBI:29105"/>
    </cofactor>
</comment>
<dbReference type="InterPro" id="IPR002328">
    <property type="entry name" value="ADH_Zn_CS"/>
</dbReference>